<dbReference type="EMBL" id="JAOTJD010000098">
    <property type="protein sequence ID" value="MFD3266716.1"/>
    <property type="molecule type" value="Genomic_DNA"/>
</dbReference>
<evidence type="ECO:0000313" key="2">
    <source>
        <dbReference type="EMBL" id="MFD3266716.1"/>
    </source>
</evidence>
<evidence type="ECO:0000259" key="1">
    <source>
        <dbReference type="Pfam" id="PF04986"/>
    </source>
</evidence>
<reference evidence="2 3" key="1">
    <citation type="submission" date="2022-09" db="EMBL/GenBank/DDBJ databases">
        <title>New species of Phenylobacterium.</title>
        <authorList>
            <person name="Mieszkin S."/>
        </authorList>
    </citation>
    <scope>NUCLEOTIDE SEQUENCE [LARGE SCALE GENOMIC DNA]</scope>
    <source>
        <strain evidence="2 3">HK31-G</strain>
    </source>
</reference>
<feature type="non-terminal residue" evidence="2">
    <location>
        <position position="1"/>
    </location>
</feature>
<dbReference type="PANTHER" id="PTHR37023">
    <property type="entry name" value="TRANSPOSASE"/>
    <property type="match status" value="1"/>
</dbReference>
<name>A0ABW6CY45_9CAUL</name>
<gene>
    <name evidence="2" type="ORF">OCL97_22500</name>
</gene>
<organism evidence="2 3">
    <name type="scientific">Phenylobacterium ferrooxidans</name>
    <dbReference type="NCBI Taxonomy" id="2982689"/>
    <lineage>
        <taxon>Bacteria</taxon>
        <taxon>Pseudomonadati</taxon>
        <taxon>Pseudomonadota</taxon>
        <taxon>Alphaproteobacteria</taxon>
        <taxon>Caulobacterales</taxon>
        <taxon>Caulobacteraceae</taxon>
        <taxon>Phenylobacterium</taxon>
    </lineage>
</organism>
<dbReference type="InterPro" id="IPR007069">
    <property type="entry name" value="Transposase_32"/>
</dbReference>
<comment type="caution">
    <text evidence="2">The sequence shown here is derived from an EMBL/GenBank/DDBJ whole genome shotgun (WGS) entry which is preliminary data.</text>
</comment>
<protein>
    <submittedName>
        <fullName evidence="2">Transposase</fullName>
    </submittedName>
</protein>
<accession>A0ABW6CY45</accession>
<keyword evidence="3" id="KW-1185">Reference proteome</keyword>
<sequence>MTLAADEFIRRFLLHTLPDGFHRIRHYGFLANGHRVAKLAICRRLLTTPPPAPLVPPADYRERYRRLTGRSLEICPCCGGLMKPLGARRPARCAWPDTS</sequence>
<feature type="domain" description="Transposase IS801/IS1294" evidence="1">
    <location>
        <begin position="1"/>
        <end position="32"/>
    </location>
</feature>
<evidence type="ECO:0000313" key="3">
    <source>
        <dbReference type="Proteomes" id="UP001598130"/>
    </source>
</evidence>
<dbReference type="Pfam" id="PF04986">
    <property type="entry name" value="Y2_Tnp"/>
    <property type="match status" value="1"/>
</dbReference>
<dbReference type="PANTHER" id="PTHR37023:SF1">
    <property type="entry name" value="ISSOD25 TRANSPOSASE TNPA_ISSOD25"/>
    <property type="match status" value="1"/>
</dbReference>
<proteinExistence type="predicted"/>
<dbReference type="RefSeq" id="WP_377371949.1">
    <property type="nucleotide sequence ID" value="NZ_JAOTJD010000098.1"/>
</dbReference>
<dbReference type="Proteomes" id="UP001598130">
    <property type="component" value="Unassembled WGS sequence"/>
</dbReference>